<proteinExistence type="predicted"/>
<accession>A0ACB8JDA6</accession>
<name>A0ACB8JDA6_CITSI</name>
<dbReference type="EMBL" id="CM039176">
    <property type="protein sequence ID" value="KAH9715869.1"/>
    <property type="molecule type" value="Genomic_DNA"/>
</dbReference>
<evidence type="ECO:0000313" key="1">
    <source>
        <dbReference type="EMBL" id="KAH9715869.1"/>
    </source>
</evidence>
<keyword evidence="2" id="KW-1185">Reference proteome</keyword>
<reference evidence="2" key="1">
    <citation type="journal article" date="2023" name="Hortic. Res.">
        <title>A chromosome-level phased genome enabling allele-level studies in sweet orange: a case study on citrus Huanglongbing tolerance.</title>
        <authorList>
            <person name="Wu B."/>
            <person name="Yu Q."/>
            <person name="Deng Z."/>
            <person name="Duan Y."/>
            <person name="Luo F."/>
            <person name="Gmitter F. Jr."/>
        </authorList>
    </citation>
    <scope>NUCLEOTIDE SEQUENCE [LARGE SCALE GENOMIC DNA]</scope>
    <source>
        <strain evidence="2">cv. Valencia</strain>
    </source>
</reference>
<dbReference type="Proteomes" id="UP000829398">
    <property type="component" value="Chromosome 7"/>
</dbReference>
<organism evidence="1 2">
    <name type="scientific">Citrus sinensis</name>
    <name type="common">Sweet orange</name>
    <name type="synonym">Citrus aurantium var. sinensis</name>
    <dbReference type="NCBI Taxonomy" id="2711"/>
    <lineage>
        <taxon>Eukaryota</taxon>
        <taxon>Viridiplantae</taxon>
        <taxon>Streptophyta</taxon>
        <taxon>Embryophyta</taxon>
        <taxon>Tracheophyta</taxon>
        <taxon>Spermatophyta</taxon>
        <taxon>Magnoliopsida</taxon>
        <taxon>eudicotyledons</taxon>
        <taxon>Gunneridae</taxon>
        <taxon>Pentapetalae</taxon>
        <taxon>rosids</taxon>
        <taxon>malvids</taxon>
        <taxon>Sapindales</taxon>
        <taxon>Rutaceae</taxon>
        <taxon>Aurantioideae</taxon>
        <taxon>Citrus</taxon>
    </lineage>
</organism>
<sequence length="502" mass="57519">MALFPLTRILRKTTNHSQLVLSLLLQFSTQSYSLSTPKLFSFTSAFHQTFSKQSRLSHFTSHFSALRSFPTRIVTDPFAFSPPSTHARDPREQILLDSIKRVAHFDSETQAMASLDEAGVEADVNLVYSVIWALREEWRLAFLAFKLGERQGSLDEKVSELMVWVLGNCNKFNIGWCLIRDMYKSSFSTRRAMLVMIDRYAAANDPCEAIRTFSIMEKFRITPDEEAFLFLLNALCQHGNVEEAEEFMLVGNLFDSLRLYDEMKKRGWVPDLEVYNSLIFVLTHENCFKEAFKMLDKMKATGLQPDSATYNSMILPLCNEGKLEDARNVLATMIGENLSLSTGTYHAFLKCAGFEETLEILDRMRIAGLGPSKDTFLLILHKFFRLEQPENALRVWVEMKKYEIDADSTHYTVLVEGLASCGLLIKAREFYVEMRSNGHLDDPKLKKLVKEPVQGNKHERQQQLCYYHDRSSVAVLGFEVMNELLLLPWKGYSLASFSPSTE</sequence>
<comment type="caution">
    <text evidence="1">The sequence shown here is derived from an EMBL/GenBank/DDBJ whole genome shotgun (WGS) entry which is preliminary data.</text>
</comment>
<evidence type="ECO:0000313" key="2">
    <source>
        <dbReference type="Proteomes" id="UP000829398"/>
    </source>
</evidence>
<protein>
    <submittedName>
        <fullName evidence="1">Pentatricopeptide repeat-containing protein</fullName>
    </submittedName>
</protein>
<gene>
    <name evidence="1" type="ORF">KPL71_021232</name>
</gene>